<gene>
    <name evidence="1" type="ORF">F0L46_08215</name>
</gene>
<accession>A0A5B2VFL7</accession>
<protein>
    <submittedName>
        <fullName evidence="1">Uncharacterized protein</fullName>
    </submittedName>
</protein>
<proteinExistence type="predicted"/>
<comment type="caution">
    <text evidence="1">The sequence shown here is derived from an EMBL/GenBank/DDBJ whole genome shotgun (WGS) entry which is preliminary data.</text>
</comment>
<keyword evidence="2" id="KW-1185">Reference proteome</keyword>
<evidence type="ECO:0000313" key="1">
    <source>
        <dbReference type="EMBL" id="KAA2237655.1"/>
    </source>
</evidence>
<dbReference type="RefSeq" id="WP_149816594.1">
    <property type="nucleotide sequence ID" value="NZ_VUOA01000018.1"/>
</dbReference>
<evidence type="ECO:0000313" key="2">
    <source>
        <dbReference type="Proteomes" id="UP000323142"/>
    </source>
</evidence>
<organism evidence="1 2">
    <name type="scientific">Salinarimonas soli</name>
    <dbReference type="NCBI Taxonomy" id="1638099"/>
    <lineage>
        <taxon>Bacteria</taxon>
        <taxon>Pseudomonadati</taxon>
        <taxon>Pseudomonadota</taxon>
        <taxon>Alphaproteobacteria</taxon>
        <taxon>Hyphomicrobiales</taxon>
        <taxon>Salinarimonadaceae</taxon>
        <taxon>Salinarimonas</taxon>
    </lineage>
</organism>
<reference evidence="1 2" key="2">
    <citation type="submission" date="2019-09" db="EMBL/GenBank/DDBJ databases">
        <authorList>
            <person name="Jin C."/>
        </authorList>
    </citation>
    <scope>NUCLEOTIDE SEQUENCE [LARGE SCALE GENOMIC DNA]</scope>
    <source>
        <strain evidence="1 2">BN140002</strain>
    </source>
</reference>
<sequence length="311" mass="30301">MAVTGKDAALNNVVVDTITLPNGRELAKSAPSDATGAPFGAGNPMPVAITSEVEVKNDAGNPLAVTGPVTDAQLRAAPVQVSVVGGATAVGQAAQVASLQNIEAGLGADGATPPAIAGTGVRGWLRALYEALIARLPATLGQKTAAASLPVVLASDQSAVTVAGQAAVGSAPVNPPLSVSGVDPAGNKQHLAVDTSGRMRVAVQAAFTGAYVPIPAFAAGNTAGAGGANATVVQVVAANANRHFLEIVNNGTADVELWFGARPADAGVNQAIKQGVVLAAGGGGRFFDARVPTGAVFAAASAASGLSVLEG</sequence>
<dbReference type="EMBL" id="VUOA01000018">
    <property type="protein sequence ID" value="KAA2237655.1"/>
    <property type="molecule type" value="Genomic_DNA"/>
</dbReference>
<reference evidence="1 2" key="1">
    <citation type="submission" date="2019-09" db="EMBL/GenBank/DDBJ databases">
        <title>Salinarimonas rosea gen. nov., sp. nov., a new member of the a-2 subgroup of the Proteobacteria.</title>
        <authorList>
            <person name="Liu J."/>
        </authorList>
    </citation>
    <scope>NUCLEOTIDE SEQUENCE [LARGE SCALE GENOMIC DNA]</scope>
    <source>
        <strain evidence="1 2">BN140002</strain>
    </source>
</reference>
<dbReference type="Proteomes" id="UP000323142">
    <property type="component" value="Unassembled WGS sequence"/>
</dbReference>
<name>A0A5B2VFL7_9HYPH</name>
<dbReference type="AlphaFoldDB" id="A0A5B2VFL7"/>